<proteinExistence type="predicted"/>
<name>A0A329QFZ1_9ACTN</name>
<evidence type="ECO:0000313" key="1">
    <source>
        <dbReference type="EMBL" id="RAW09228.1"/>
    </source>
</evidence>
<dbReference type="EMBL" id="QMIG01000049">
    <property type="protein sequence ID" value="RAW09228.1"/>
    <property type="molecule type" value="Genomic_DNA"/>
</dbReference>
<organism evidence="1 2">
    <name type="scientific">Phytoactinopolyspora halophila</name>
    <dbReference type="NCBI Taxonomy" id="1981511"/>
    <lineage>
        <taxon>Bacteria</taxon>
        <taxon>Bacillati</taxon>
        <taxon>Actinomycetota</taxon>
        <taxon>Actinomycetes</taxon>
        <taxon>Jiangellales</taxon>
        <taxon>Jiangellaceae</taxon>
        <taxon>Phytoactinopolyspora</taxon>
    </lineage>
</organism>
<protein>
    <submittedName>
        <fullName evidence="1">Transposase</fullName>
    </submittedName>
</protein>
<reference evidence="1 2" key="1">
    <citation type="submission" date="2018-06" db="EMBL/GenBank/DDBJ databases">
        <title>Phytoactinopolyspora halophila sp. nov., a novel halophilic actinomycete isolated from a saline soil in China.</title>
        <authorList>
            <person name="Tang S.-K."/>
        </authorList>
    </citation>
    <scope>NUCLEOTIDE SEQUENCE [LARGE SCALE GENOMIC DNA]</scope>
    <source>
        <strain evidence="1 2">YIM 96934</strain>
    </source>
</reference>
<comment type="caution">
    <text evidence="1">The sequence shown here is derived from an EMBL/GenBank/DDBJ whole genome shotgun (WGS) entry which is preliminary data.</text>
</comment>
<keyword evidence="2" id="KW-1185">Reference proteome</keyword>
<accession>A0A329QFZ1</accession>
<dbReference type="AlphaFoldDB" id="A0A329QFZ1"/>
<dbReference type="Proteomes" id="UP000250462">
    <property type="component" value="Unassembled WGS sequence"/>
</dbReference>
<evidence type="ECO:0000313" key="2">
    <source>
        <dbReference type="Proteomes" id="UP000250462"/>
    </source>
</evidence>
<feature type="non-terminal residue" evidence="1">
    <location>
        <position position="1"/>
    </location>
</feature>
<sequence length="106" mass="11766">KNDFITLLTYIETVGEAPTDELHDLFAQLGPEAEEAYMTTADMLRAEGEARGEARGRTEALVQLLTLKFGPLPQSTLDTVHTATIDQLETWTTRVLTAHTLDEVLH</sequence>
<gene>
    <name evidence="1" type="ORF">DPM12_22025</name>
</gene>